<evidence type="ECO:0008006" key="4">
    <source>
        <dbReference type="Google" id="ProtNLM"/>
    </source>
</evidence>
<accession>L1N8C0</accession>
<protein>
    <recommendedName>
        <fullName evidence="4">WD40-like protein</fullName>
    </recommendedName>
</protein>
<evidence type="ECO:0000313" key="3">
    <source>
        <dbReference type="Proteomes" id="UP000010433"/>
    </source>
</evidence>
<dbReference type="EMBL" id="AMEP01000098">
    <property type="protein sequence ID" value="EKX99627.1"/>
    <property type="molecule type" value="Genomic_DNA"/>
</dbReference>
<evidence type="ECO:0000313" key="2">
    <source>
        <dbReference type="EMBL" id="EKX99627.1"/>
    </source>
</evidence>
<feature type="coiled-coil region" evidence="1">
    <location>
        <begin position="302"/>
        <end position="354"/>
    </location>
</feature>
<gene>
    <name evidence="2" type="ORF">HMPREF9151_01573</name>
</gene>
<dbReference type="Proteomes" id="UP000010433">
    <property type="component" value="Unassembled WGS sequence"/>
</dbReference>
<dbReference type="STRING" id="1127699.HMPREF9151_01573"/>
<keyword evidence="1" id="KW-0175">Coiled coil</keyword>
<dbReference type="AlphaFoldDB" id="L1N8C0"/>
<dbReference type="PATRIC" id="fig|1127699.3.peg.1451"/>
<name>L1N8C0_9BACT</name>
<proteinExistence type="predicted"/>
<evidence type="ECO:0000256" key="1">
    <source>
        <dbReference type="SAM" id="Coils"/>
    </source>
</evidence>
<reference evidence="2 3" key="1">
    <citation type="submission" date="2012-05" db="EMBL/GenBank/DDBJ databases">
        <authorList>
            <person name="Weinstock G."/>
            <person name="Sodergren E."/>
            <person name="Lobos E.A."/>
            <person name="Fulton L."/>
            <person name="Fulton R."/>
            <person name="Courtney L."/>
            <person name="Fronick C."/>
            <person name="O'Laughlin M."/>
            <person name="Godfrey J."/>
            <person name="Wilson R.M."/>
            <person name="Miner T."/>
            <person name="Farmer C."/>
            <person name="Delehaunty K."/>
            <person name="Cordes M."/>
            <person name="Minx P."/>
            <person name="Tomlinson C."/>
            <person name="Chen J."/>
            <person name="Wollam A."/>
            <person name="Pepin K.H."/>
            <person name="Bhonagiri V."/>
            <person name="Zhang X."/>
            <person name="Suruliraj S."/>
            <person name="Warren W."/>
            <person name="Mitreva M."/>
            <person name="Mardis E.R."/>
            <person name="Wilson R.K."/>
        </authorList>
    </citation>
    <scope>NUCLEOTIDE SEQUENCE [LARGE SCALE GENOMIC DNA]</scope>
    <source>
        <strain evidence="2 3">F0055</strain>
    </source>
</reference>
<sequence>MFAQKRKTIKPKKPKVQPVVLPPSEILYQSMLGATAKLMFVDSVVVDKADFLTQIPLNSEAGKLASYSTFFKTEKGKEGAVYINEFQNMIYFAEGDTLGAPGIYTSDRLGNGWSSAQQLSEIDTVYHEQNYPFLMADGITLLFAAKGKNSLGGYDIFMTRKNTETGKFYEPENYGLPFNSTANDYLLAFDEPDNLGWLVSDRFQPEGKVCIYTFVPTTQRVPFKEGEVTQKQLEAYARLESIAQTWKFGNRTQALNTIKAMLQRKSKTAMTASIYFPINDNTVYRSVSDFKTKRGKSLYLQLVELCEMLKKTEEKLDAKRENYHRGKREESIDIIALEKEVQQVRTECQTLEKSIRNNENGK</sequence>
<keyword evidence="3" id="KW-1185">Reference proteome</keyword>
<organism evidence="2 3">
    <name type="scientific">Hoylesella saccharolytica F0055</name>
    <dbReference type="NCBI Taxonomy" id="1127699"/>
    <lineage>
        <taxon>Bacteria</taxon>
        <taxon>Pseudomonadati</taxon>
        <taxon>Bacteroidota</taxon>
        <taxon>Bacteroidia</taxon>
        <taxon>Bacteroidales</taxon>
        <taxon>Prevotellaceae</taxon>
        <taxon>Hoylesella</taxon>
    </lineage>
</organism>
<comment type="caution">
    <text evidence="2">The sequence shown here is derived from an EMBL/GenBank/DDBJ whole genome shotgun (WGS) entry which is preliminary data.</text>
</comment>
<dbReference type="HOGENOM" id="CLU_045791_0_0_10"/>